<name>A0A381UEQ4_9ZZZZ</name>
<gene>
    <name evidence="1" type="ORF">METZ01_LOCUS78671</name>
</gene>
<proteinExistence type="predicted"/>
<reference evidence="1" key="1">
    <citation type="submission" date="2018-05" db="EMBL/GenBank/DDBJ databases">
        <authorList>
            <person name="Lanie J.A."/>
            <person name="Ng W.-L."/>
            <person name="Kazmierczak K.M."/>
            <person name="Andrzejewski T.M."/>
            <person name="Davidsen T.M."/>
            <person name="Wayne K.J."/>
            <person name="Tettelin H."/>
            <person name="Glass J.I."/>
            <person name="Rusch D."/>
            <person name="Podicherti R."/>
            <person name="Tsui H.-C.T."/>
            <person name="Winkler M.E."/>
        </authorList>
    </citation>
    <scope>NUCLEOTIDE SEQUENCE</scope>
</reference>
<sequence>MNINQFFQREDAEFHKALFKVVDFKGGSAPQIDYGAIHRAQEQERQRLQAQRDEEFRVSGIRDYINYMYDNPEQLTQRAATGQYFKAISPGKVPTDLLKTYGQDKTIKLSDIKSDQMKYFQHRTSVPSVKEGRIRFGKRSDKPIDRRGLLGGGEVEKKQLLGA</sequence>
<dbReference type="EMBL" id="UINC01006155">
    <property type="protein sequence ID" value="SVA25817.1"/>
    <property type="molecule type" value="Genomic_DNA"/>
</dbReference>
<dbReference type="AlphaFoldDB" id="A0A381UEQ4"/>
<organism evidence="1">
    <name type="scientific">marine metagenome</name>
    <dbReference type="NCBI Taxonomy" id="408172"/>
    <lineage>
        <taxon>unclassified sequences</taxon>
        <taxon>metagenomes</taxon>
        <taxon>ecological metagenomes</taxon>
    </lineage>
</organism>
<accession>A0A381UEQ4</accession>
<evidence type="ECO:0000313" key="1">
    <source>
        <dbReference type="EMBL" id="SVA25817.1"/>
    </source>
</evidence>
<protein>
    <submittedName>
        <fullName evidence="1">Uncharacterized protein</fullName>
    </submittedName>
</protein>